<dbReference type="InterPro" id="IPR005506">
    <property type="entry name" value="DUF312_ALF"/>
</dbReference>
<evidence type="ECO:0000313" key="4">
    <source>
        <dbReference type="Proteomes" id="UP000199515"/>
    </source>
</evidence>
<keyword evidence="1" id="KW-0732">Signal</keyword>
<keyword evidence="4" id="KW-1185">Reference proteome</keyword>
<feature type="domain" description="Alpha-L-arabinofuranosidase B arabinose-binding" evidence="2">
    <location>
        <begin position="362"/>
        <end position="499"/>
    </location>
</feature>
<proteinExistence type="predicted"/>
<dbReference type="GO" id="GO:0046373">
    <property type="term" value="P:L-arabinose metabolic process"/>
    <property type="evidence" value="ECO:0007669"/>
    <property type="project" value="InterPro"/>
</dbReference>
<protein>
    <submittedName>
        <fullName evidence="3">LGFP repeat-containing protein</fullName>
    </submittedName>
</protein>
<dbReference type="STRING" id="589385.SAMN05421504_102292"/>
<feature type="signal peptide" evidence="1">
    <location>
        <begin position="1"/>
        <end position="26"/>
    </location>
</feature>
<gene>
    <name evidence="3" type="ORF">SAMN05421504_102292</name>
</gene>
<evidence type="ECO:0000313" key="3">
    <source>
        <dbReference type="EMBL" id="SDX09500.1"/>
    </source>
</evidence>
<dbReference type="EMBL" id="FNON01000002">
    <property type="protein sequence ID" value="SDX09500.1"/>
    <property type="molecule type" value="Genomic_DNA"/>
</dbReference>
<dbReference type="CDD" id="cd23399">
    <property type="entry name" value="beta-trefoil_ABD_ABFB"/>
    <property type="match status" value="1"/>
</dbReference>
<reference evidence="3 4" key="1">
    <citation type="submission" date="2016-10" db="EMBL/GenBank/DDBJ databases">
        <authorList>
            <person name="de Groot N.N."/>
        </authorList>
    </citation>
    <scope>NUCLEOTIDE SEQUENCE [LARGE SCALE GENOMIC DNA]</scope>
    <source>
        <strain evidence="3 4">CPCC 202699</strain>
    </source>
</reference>
<dbReference type="SUPFAM" id="SSF110221">
    <property type="entry name" value="AbfB domain"/>
    <property type="match status" value="1"/>
</dbReference>
<dbReference type="InterPro" id="IPR007934">
    <property type="entry name" value="AbfB_ABD"/>
</dbReference>
<dbReference type="InterPro" id="IPR036195">
    <property type="entry name" value="AbfB_ABD_sf"/>
</dbReference>
<dbReference type="Pfam" id="PF03752">
    <property type="entry name" value="ALF"/>
    <property type="match status" value="1"/>
</dbReference>
<dbReference type="AlphaFoldDB" id="A0A1H2YWC5"/>
<evidence type="ECO:0000259" key="2">
    <source>
        <dbReference type="Pfam" id="PF05270"/>
    </source>
</evidence>
<evidence type="ECO:0000256" key="1">
    <source>
        <dbReference type="SAM" id="SignalP"/>
    </source>
</evidence>
<dbReference type="Proteomes" id="UP000199515">
    <property type="component" value="Unassembled WGS sequence"/>
</dbReference>
<sequence>MRKNGIVVTATAVALAAGLLGAPAQAASAAPTTPAASAAVQAAPESTMEDKVRAAAALGIVAGDDLLILSDRNFVIALWRQATGAEVRASAELAFAGSDFECTQWIKTEIHEAKLRDDVQEQRDAEVARAARELKQHAAATIGIAVEPELLIQSYKDFVYALWDRATGPKVKAAALVAFGASEAEQKEFLLNGIVAAHAQDQQDKIDADKEATEAEKARLAARDAKSRAAAVLGIVATESLLVLSDDNFIREIWNRATPGTEVAAEAERALRSPAPADWKTFIDTGIYEANKRDTAIALQKKQDVDKRRLQELRTKSAAGGMHPALVVLADRALAGTPDDIDLFLRRGQFEDAALRQSFQAETVGTRLSYIRGTAGAQAVIGFGHVNPEPGDGADATWKVVPGLADINCFSLESVIKPGSYLRQLNFKVNIAPSDGSTQFQNDATWCTKPAPFAGGVSLESKSQKGRFLRQYSGQLWAANNSGAHPFDAAANFDTDRFWWVNGENPVSTAIYRRYLNDLPIRNRVGAPVAEEQIDGALRYRDYQKGRLTWSAAAGVKEMEGNILAKYKAANGLAHDFYGAPTTDELGTPDKIGRYNHFAGGGSIYWTSATGAHMIYGAIKTRWVALKSETSYLGYPTTDLIDVPGGRCVNFQHGSISWNSTTGKVLDVKVACSKA</sequence>
<dbReference type="GO" id="GO:0046556">
    <property type="term" value="F:alpha-L-arabinofuranosidase activity"/>
    <property type="evidence" value="ECO:0007669"/>
    <property type="project" value="InterPro"/>
</dbReference>
<dbReference type="InterPro" id="IPR013207">
    <property type="entry name" value="LGFP"/>
</dbReference>
<dbReference type="Gene3D" id="2.80.10.50">
    <property type="match status" value="1"/>
</dbReference>
<name>A0A1H2YWC5_9PSEU</name>
<feature type="chain" id="PRO_5038478682" evidence="1">
    <location>
        <begin position="27"/>
        <end position="675"/>
    </location>
</feature>
<dbReference type="Pfam" id="PF08310">
    <property type="entry name" value="LGFP"/>
    <property type="match status" value="3"/>
</dbReference>
<dbReference type="Pfam" id="PF05270">
    <property type="entry name" value="AbfB"/>
    <property type="match status" value="1"/>
</dbReference>
<accession>A0A1H2YWC5</accession>
<organism evidence="3 4">
    <name type="scientific">Amycolatopsis xylanica</name>
    <dbReference type="NCBI Taxonomy" id="589385"/>
    <lineage>
        <taxon>Bacteria</taxon>
        <taxon>Bacillati</taxon>
        <taxon>Actinomycetota</taxon>
        <taxon>Actinomycetes</taxon>
        <taxon>Pseudonocardiales</taxon>
        <taxon>Pseudonocardiaceae</taxon>
        <taxon>Amycolatopsis</taxon>
    </lineage>
</organism>